<dbReference type="KEGG" id="mhey:H2LOC_009205"/>
<gene>
    <name evidence="1" type="primary">haoB</name>
    <name evidence="1" type="ORF">H2LOC_009205</name>
</gene>
<dbReference type="InterPro" id="IPR030891">
    <property type="entry name" value="HaoB_nitrify"/>
</dbReference>
<sequence>MFAPASLIIIGFALLGWAGWSDLRPQPLPYEQTTTPALSASLGEFVEAGLDSTTMTMENIEIRAPEAKSPIATGAVTRGADQRPTPLGWRNAVTEPVFFTDMDSADTAKVLEAIRQHAPAEAVVLAWWDMSRRIRSLAGRRAPLDDPLARGLLSPRPWAISAAAVDEDQRAYWGKGVSIGEGAAFDKFIDALLMDEARGVEALAAIAGGREAFIAVHFSDIWKAAASRPDLLPIAYRDFPGGDGMHGVMKEAREWMRENAIEGGYAVEPRGGAVRLHYLPRKADSTRLLARLLPFSTSNPLKLEGLELVYQHKGYWIYKLAPTKG</sequence>
<accession>A0A6B8KCC1</accession>
<evidence type="ECO:0000313" key="2">
    <source>
        <dbReference type="Proteomes" id="UP000309061"/>
    </source>
</evidence>
<name>A0A6B8KCC1_9HYPH</name>
<dbReference type="AlphaFoldDB" id="A0A6B8KCC1"/>
<evidence type="ECO:0000313" key="1">
    <source>
        <dbReference type="EMBL" id="QGM45866.1"/>
    </source>
</evidence>
<organism evidence="1 2">
    <name type="scientific">Methylocystis heyeri</name>
    <dbReference type="NCBI Taxonomy" id="391905"/>
    <lineage>
        <taxon>Bacteria</taxon>
        <taxon>Pseudomonadati</taxon>
        <taxon>Pseudomonadota</taxon>
        <taxon>Alphaproteobacteria</taxon>
        <taxon>Hyphomicrobiales</taxon>
        <taxon>Methylocystaceae</taxon>
        <taxon>Methylocystis</taxon>
    </lineage>
</organism>
<dbReference type="NCBIfam" id="TIGR04392">
    <property type="entry name" value="haoB_nitrify"/>
    <property type="match status" value="1"/>
</dbReference>
<protein>
    <submittedName>
        <fullName evidence="1">Hydroxylamine oxidation protein HaoB</fullName>
    </submittedName>
</protein>
<proteinExistence type="predicted"/>
<reference evidence="1 2" key="1">
    <citation type="submission" date="2019-11" db="EMBL/GenBank/DDBJ databases">
        <title>The genome sequence of Methylocystis heyeri.</title>
        <authorList>
            <person name="Oshkin I.Y."/>
            <person name="Miroshnikov K."/>
            <person name="Dedysh S.N."/>
        </authorList>
    </citation>
    <scope>NUCLEOTIDE SEQUENCE [LARGE SCALE GENOMIC DNA]</scope>
    <source>
        <strain evidence="1 2">H2</strain>
    </source>
</reference>
<dbReference type="Proteomes" id="UP000309061">
    <property type="component" value="Chromosome"/>
</dbReference>
<dbReference type="RefSeq" id="WP_136496136.1">
    <property type="nucleotide sequence ID" value="NZ_CP046052.1"/>
</dbReference>
<dbReference type="OrthoDB" id="9781003at2"/>
<dbReference type="EMBL" id="CP046052">
    <property type="protein sequence ID" value="QGM45866.1"/>
    <property type="molecule type" value="Genomic_DNA"/>
</dbReference>
<keyword evidence="2" id="KW-1185">Reference proteome</keyword>